<dbReference type="GO" id="GO:0016413">
    <property type="term" value="F:O-acetyltransferase activity"/>
    <property type="evidence" value="ECO:0007669"/>
    <property type="project" value="TreeGrafter"/>
</dbReference>
<reference evidence="8" key="1">
    <citation type="submission" date="2019-04" db="EMBL/GenBank/DDBJ databases">
        <title>Evolution of Biomass-Degrading Anaerobic Consortia Revealed by Metagenomics.</title>
        <authorList>
            <person name="Peng X."/>
        </authorList>
    </citation>
    <scope>NUCLEOTIDE SEQUENCE</scope>
    <source>
        <strain evidence="8">SIG12</strain>
    </source>
</reference>
<evidence type="ECO:0000256" key="3">
    <source>
        <dbReference type="ARBA" id="ARBA00022692"/>
    </source>
</evidence>
<evidence type="ECO:0000256" key="5">
    <source>
        <dbReference type="ARBA" id="ARBA00023136"/>
    </source>
</evidence>
<keyword evidence="2" id="KW-1003">Cell membrane</keyword>
<feature type="transmembrane region" description="Helical" evidence="6">
    <location>
        <begin position="157"/>
        <end position="182"/>
    </location>
</feature>
<evidence type="ECO:0000256" key="2">
    <source>
        <dbReference type="ARBA" id="ARBA00022475"/>
    </source>
</evidence>
<dbReference type="PANTHER" id="PTHR40074">
    <property type="entry name" value="O-ACETYLTRANSFERASE WECH"/>
    <property type="match status" value="1"/>
</dbReference>
<keyword evidence="5 6" id="KW-0472">Membrane</keyword>
<protein>
    <submittedName>
        <fullName evidence="8">Acyltransferase</fullName>
    </submittedName>
</protein>
<keyword evidence="4 6" id="KW-1133">Transmembrane helix</keyword>
<evidence type="ECO:0000256" key="6">
    <source>
        <dbReference type="SAM" id="Phobius"/>
    </source>
</evidence>
<comment type="caution">
    <text evidence="8">The sequence shown here is derived from an EMBL/GenBank/DDBJ whole genome shotgun (WGS) entry which is preliminary data.</text>
</comment>
<dbReference type="GO" id="GO:0009246">
    <property type="term" value="P:enterobacterial common antigen biosynthetic process"/>
    <property type="evidence" value="ECO:0007669"/>
    <property type="project" value="TreeGrafter"/>
</dbReference>
<dbReference type="GO" id="GO:0005886">
    <property type="term" value="C:plasma membrane"/>
    <property type="evidence" value="ECO:0007669"/>
    <property type="project" value="UniProtKB-SubCell"/>
</dbReference>
<dbReference type="Pfam" id="PF01757">
    <property type="entry name" value="Acyl_transf_3"/>
    <property type="match status" value="1"/>
</dbReference>
<feature type="transmembrane region" description="Helical" evidence="6">
    <location>
        <begin position="42"/>
        <end position="68"/>
    </location>
</feature>
<feature type="transmembrane region" description="Helical" evidence="6">
    <location>
        <begin position="88"/>
        <end position="107"/>
    </location>
</feature>
<dbReference type="InterPro" id="IPR002656">
    <property type="entry name" value="Acyl_transf_3_dom"/>
</dbReference>
<keyword evidence="3 6" id="KW-0812">Transmembrane</keyword>
<dbReference type="AlphaFoldDB" id="A0A8T3VHU9"/>
<evidence type="ECO:0000259" key="7">
    <source>
        <dbReference type="Pfam" id="PF01757"/>
    </source>
</evidence>
<comment type="subcellular location">
    <subcellularLocation>
        <location evidence="1">Cell membrane</location>
        <topology evidence="1">Multi-pass membrane protein</topology>
    </subcellularLocation>
</comment>
<feature type="transmembrane region" description="Helical" evidence="6">
    <location>
        <begin position="312"/>
        <end position="334"/>
    </location>
</feature>
<sequence length="345" mass="40655">MNLNSNNKEIKYISFLSVFSALAVVILHCAIFRYSAANPSKYWFISNLIMCVFFPAVPIFYMISGANLIDYKNRYDTNVYFKKRLNKVLLPFIFWVIFYAIFNIYFMHEGPTENILLYLYNHCINDSIYWFFVPLFGIYLIMPLFSNIPKENRIKLFSYLITLIFIFSSVVPFLIQVFTLNLVVRPEFYLLSGFLMYPLLGYVLNEVDLDKKYRYLFYVLGILGLLGMFLPTQSVYDTTGQFSQMYKSYTFPTTALYAIAIWVLVKQLYAKYSFNSINKIVSFIKPYTFGIYLIHFYLIEIIFHYLKLNKQSMLFTVGMPIVVIPLTILIIIVLKKIPYVQKLVP</sequence>
<dbReference type="RefSeq" id="WP_303735894.1">
    <property type="nucleotide sequence ID" value="NZ_SUTE01000002.1"/>
</dbReference>
<keyword evidence="8" id="KW-0808">Transferase</keyword>
<evidence type="ECO:0000313" key="8">
    <source>
        <dbReference type="EMBL" id="MBE6504260.1"/>
    </source>
</evidence>
<feature type="transmembrane region" description="Helical" evidence="6">
    <location>
        <begin position="188"/>
        <end position="204"/>
    </location>
</feature>
<feature type="transmembrane region" description="Helical" evidence="6">
    <location>
        <begin position="127"/>
        <end position="145"/>
    </location>
</feature>
<dbReference type="EMBL" id="SUTE01000002">
    <property type="protein sequence ID" value="MBE6504260.1"/>
    <property type="molecule type" value="Genomic_DNA"/>
</dbReference>
<proteinExistence type="predicted"/>
<evidence type="ECO:0000313" key="9">
    <source>
        <dbReference type="Proteomes" id="UP000762703"/>
    </source>
</evidence>
<gene>
    <name evidence="8" type="ORF">E7Z73_00750</name>
</gene>
<dbReference type="PANTHER" id="PTHR40074:SF2">
    <property type="entry name" value="O-ACETYLTRANSFERASE WECH"/>
    <property type="match status" value="1"/>
</dbReference>
<accession>A0A8T3VHU9</accession>
<feature type="transmembrane region" description="Helical" evidence="6">
    <location>
        <begin position="248"/>
        <end position="265"/>
    </location>
</feature>
<name>A0A8T3VHU9_9EURY</name>
<feature type="transmembrane region" description="Helical" evidence="6">
    <location>
        <begin position="286"/>
        <end position="306"/>
    </location>
</feature>
<feature type="transmembrane region" description="Helical" evidence="6">
    <location>
        <begin position="12"/>
        <end position="36"/>
    </location>
</feature>
<evidence type="ECO:0000256" key="1">
    <source>
        <dbReference type="ARBA" id="ARBA00004651"/>
    </source>
</evidence>
<feature type="domain" description="Acyltransferase 3" evidence="7">
    <location>
        <begin position="12"/>
        <end position="332"/>
    </location>
</feature>
<evidence type="ECO:0000256" key="4">
    <source>
        <dbReference type="ARBA" id="ARBA00022989"/>
    </source>
</evidence>
<dbReference type="Proteomes" id="UP000762703">
    <property type="component" value="Unassembled WGS sequence"/>
</dbReference>
<organism evidence="8 9">
    <name type="scientific">Methanobrevibacter millerae</name>
    <dbReference type="NCBI Taxonomy" id="230361"/>
    <lineage>
        <taxon>Archaea</taxon>
        <taxon>Methanobacteriati</taxon>
        <taxon>Methanobacteriota</taxon>
        <taxon>Methanomada group</taxon>
        <taxon>Methanobacteria</taxon>
        <taxon>Methanobacteriales</taxon>
        <taxon>Methanobacteriaceae</taxon>
        <taxon>Methanobrevibacter</taxon>
    </lineage>
</organism>
<keyword evidence="8" id="KW-0012">Acyltransferase</keyword>
<feature type="transmembrane region" description="Helical" evidence="6">
    <location>
        <begin position="216"/>
        <end position="236"/>
    </location>
</feature>